<dbReference type="InterPro" id="IPR009080">
    <property type="entry name" value="tRNAsynth_Ia_anticodon-bd"/>
</dbReference>
<dbReference type="InterPro" id="IPR008909">
    <property type="entry name" value="DALR_anticod-bd"/>
</dbReference>
<reference evidence="2" key="1">
    <citation type="submission" date="2021-12" db="EMBL/GenBank/DDBJ databases">
        <authorList>
            <person name="Martin H S."/>
        </authorList>
    </citation>
    <scope>NUCLEOTIDE SEQUENCE</scope>
</reference>
<proteinExistence type="predicted"/>
<dbReference type="EMBL" id="OV170234">
    <property type="protein sequence ID" value="CAH0720210.1"/>
    <property type="molecule type" value="Genomic_DNA"/>
</dbReference>
<dbReference type="Proteomes" id="UP000838878">
    <property type="component" value="Chromosome 14"/>
</dbReference>
<sequence>MLQDDITNFITALYKYLVRKEEYLPGLLVKKHSSNLQTHGDFSFPNSAKSWQQFLQYEQLQNLDCSLLKCINKDVTNLIETSRNWEISIVKAIELKDRIHLYVDRLKSIQACCQSVSYNNDYIIKRINIDTNVVTVDCSCKETNSITYLRLKVLRDVVKNLYLINLHPQNVHVLLTWKSKSEIKDSNIVFCGAVLNAKSGTKENTITADEYIRIRQDELTLIAQHKYGVRVSTDKKWKEFISHLGESAVAFELLQTKCSSPVKILFDASSGSSKGAAFILYNSARLETILRTFNEKVAEGIYPCLPSLENIDLSLLTDEDEWYLIFNYIMGLPSLIKNCVELSETRCEFRPHLICNYLSSMVKTFSQYYRRVRILTEPRKHLLPVMFARIHLLTILNNTLKLCLRILNIKSVSQMYTIILFSNPTLFYITQR</sequence>
<feature type="non-terminal residue" evidence="2">
    <location>
        <position position="432"/>
    </location>
</feature>
<dbReference type="Gene3D" id="1.10.730.10">
    <property type="entry name" value="Isoleucyl-tRNA Synthetase, Domain 1"/>
    <property type="match status" value="1"/>
</dbReference>
<dbReference type="GO" id="GO:0005524">
    <property type="term" value="F:ATP binding"/>
    <property type="evidence" value="ECO:0007669"/>
    <property type="project" value="InterPro"/>
</dbReference>
<feature type="domain" description="DALR anticodon binding" evidence="1">
    <location>
        <begin position="279"/>
        <end position="415"/>
    </location>
</feature>
<dbReference type="GO" id="GO:0000049">
    <property type="term" value="F:tRNA binding"/>
    <property type="evidence" value="ECO:0007669"/>
    <property type="project" value="TreeGrafter"/>
</dbReference>
<evidence type="ECO:0000313" key="3">
    <source>
        <dbReference type="Proteomes" id="UP000838878"/>
    </source>
</evidence>
<dbReference type="Pfam" id="PF05746">
    <property type="entry name" value="DALR_1"/>
    <property type="match status" value="1"/>
</dbReference>
<dbReference type="GO" id="GO:0004814">
    <property type="term" value="F:arginine-tRNA ligase activity"/>
    <property type="evidence" value="ECO:0007669"/>
    <property type="project" value="InterPro"/>
</dbReference>
<dbReference type="SMART" id="SM00836">
    <property type="entry name" value="DALR_1"/>
    <property type="match status" value="1"/>
</dbReference>
<protein>
    <recommendedName>
        <fullName evidence="1">DALR anticodon binding domain-containing protein</fullName>
    </recommendedName>
</protein>
<organism evidence="2 3">
    <name type="scientific">Brenthis ino</name>
    <name type="common">lesser marbled fritillary</name>
    <dbReference type="NCBI Taxonomy" id="405034"/>
    <lineage>
        <taxon>Eukaryota</taxon>
        <taxon>Metazoa</taxon>
        <taxon>Ecdysozoa</taxon>
        <taxon>Arthropoda</taxon>
        <taxon>Hexapoda</taxon>
        <taxon>Insecta</taxon>
        <taxon>Pterygota</taxon>
        <taxon>Neoptera</taxon>
        <taxon>Endopterygota</taxon>
        <taxon>Lepidoptera</taxon>
        <taxon>Glossata</taxon>
        <taxon>Ditrysia</taxon>
        <taxon>Papilionoidea</taxon>
        <taxon>Nymphalidae</taxon>
        <taxon>Heliconiinae</taxon>
        <taxon>Argynnini</taxon>
        <taxon>Brenthis</taxon>
    </lineage>
</organism>
<dbReference type="OrthoDB" id="9990834at2759"/>
<dbReference type="SUPFAM" id="SSF47323">
    <property type="entry name" value="Anticodon-binding domain of a subclass of class I aminoacyl-tRNA synthetases"/>
    <property type="match status" value="1"/>
</dbReference>
<accession>A0A8J9YBE2</accession>
<dbReference type="PANTHER" id="PTHR16043">
    <property type="entry name" value="DALRD3 PROTEIN"/>
    <property type="match status" value="1"/>
</dbReference>
<dbReference type="GO" id="GO:0006420">
    <property type="term" value="P:arginyl-tRNA aminoacylation"/>
    <property type="evidence" value="ECO:0007669"/>
    <property type="project" value="InterPro"/>
</dbReference>
<dbReference type="PANTHER" id="PTHR16043:SF1">
    <property type="entry name" value="DALR ANTICODON-BINDING DOMAIN-CONTAINING PROTEIN 3"/>
    <property type="match status" value="1"/>
</dbReference>
<dbReference type="GO" id="GO:0106217">
    <property type="term" value="P:tRNA C3-cytosine methylation"/>
    <property type="evidence" value="ECO:0007669"/>
    <property type="project" value="TreeGrafter"/>
</dbReference>
<evidence type="ECO:0000259" key="1">
    <source>
        <dbReference type="SMART" id="SM00836"/>
    </source>
</evidence>
<dbReference type="AlphaFoldDB" id="A0A8J9YBE2"/>
<dbReference type="InterPro" id="IPR037380">
    <property type="entry name" value="DALRD3"/>
</dbReference>
<evidence type="ECO:0000313" key="2">
    <source>
        <dbReference type="EMBL" id="CAH0720210.1"/>
    </source>
</evidence>
<gene>
    <name evidence="2" type="ORF">BINO364_LOCUS6471</name>
</gene>
<name>A0A8J9YBE2_9NEOP</name>
<keyword evidence="3" id="KW-1185">Reference proteome</keyword>